<sequence>MTRYIVLASFTDQGIRSVKDTTKRAAAVREIAPQFGVKVTDVFWTLGKYDVILTLEAQDDASVTAFGLSIGAQGNVHTQTLRAFTEDEMKTIVGKMR</sequence>
<dbReference type="OrthoDB" id="5243930at2"/>
<reference evidence="1 2" key="1">
    <citation type="submission" date="2017-12" db="EMBL/GenBank/DDBJ databases">
        <title>Genome sequence of the active heterotrophic nitrifier-denitrifier, Cupriavidus pauculus UM1.</title>
        <authorList>
            <person name="Putonti C."/>
            <person name="Castignetti D."/>
        </authorList>
    </citation>
    <scope>NUCLEOTIDE SEQUENCE [LARGE SCALE GENOMIC DNA]</scope>
    <source>
        <strain evidence="1 2">UM1</strain>
    </source>
</reference>
<name>A0A2N5CEQ0_9BURK</name>
<dbReference type="Pfam" id="PF08734">
    <property type="entry name" value="GYD"/>
    <property type="match status" value="1"/>
</dbReference>
<organism evidence="1 2">
    <name type="scientific">Cupriavidus pauculus</name>
    <dbReference type="NCBI Taxonomy" id="82633"/>
    <lineage>
        <taxon>Bacteria</taxon>
        <taxon>Pseudomonadati</taxon>
        <taxon>Pseudomonadota</taxon>
        <taxon>Betaproteobacteria</taxon>
        <taxon>Burkholderiales</taxon>
        <taxon>Burkholderiaceae</taxon>
        <taxon>Cupriavidus</taxon>
    </lineage>
</organism>
<comment type="caution">
    <text evidence="1">The sequence shown here is derived from an EMBL/GenBank/DDBJ whole genome shotgun (WGS) entry which is preliminary data.</text>
</comment>
<protein>
    <submittedName>
        <fullName evidence="1">GYD family protein</fullName>
    </submittedName>
</protein>
<proteinExistence type="predicted"/>
<dbReference type="RefSeq" id="WP_101681230.1">
    <property type="nucleotide sequence ID" value="NZ_PJRP01000003.1"/>
</dbReference>
<dbReference type="AlphaFoldDB" id="A0A2N5CEQ0"/>
<dbReference type="EMBL" id="PJRP01000003">
    <property type="protein sequence ID" value="PLQ00665.1"/>
    <property type="molecule type" value="Genomic_DNA"/>
</dbReference>
<dbReference type="Proteomes" id="UP000234341">
    <property type="component" value="Unassembled WGS sequence"/>
</dbReference>
<accession>A0A2N5CEQ0</accession>
<dbReference type="InterPro" id="IPR014845">
    <property type="entry name" value="GYD/TTHA1554"/>
</dbReference>
<gene>
    <name evidence="1" type="ORF">CYJ10_09370</name>
</gene>
<evidence type="ECO:0000313" key="1">
    <source>
        <dbReference type="EMBL" id="PLQ00665.1"/>
    </source>
</evidence>
<evidence type="ECO:0000313" key="2">
    <source>
        <dbReference type="Proteomes" id="UP000234341"/>
    </source>
</evidence>